<keyword evidence="1" id="KW-0472">Membrane</keyword>
<evidence type="ECO:0000313" key="3">
    <source>
        <dbReference type="Proteomes" id="UP000623842"/>
    </source>
</evidence>
<accession>A0A919BCT5</accession>
<evidence type="ECO:0000313" key="2">
    <source>
        <dbReference type="EMBL" id="GHF82825.1"/>
    </source>
</evidence>
<dbReference type="SUPFAM" id="SSF54523">
    <property type="entry name" value="Pili subunits"/>
    <property type="match status" value="1"/>
</dbReference>
<dbReference type="RefSeq" id="WP_189767424.1">
    <property type="nucleotide sequence ID" value="NZ_BNCK01000002.1"/>
</dbReference>
<reference evidence="2" key="1">
    <citation type="journal article" date="2014" name="Int. J. Syst. Evol. Microbiol.">
        <title>Complete genome sequence of Corynebacterium casei LMG S-19264T (=DSM 44701T), isolated from a smear-ripened cheese.</title>
        <authorList>
            <consortium name="US DOE Joint Genome Institute (JGI-PGF)"/>
            <person name="Walter F."/>
            <person name="Albersmeier A."/>
            <person name="Kalinowski J."/>
            <person name="Ruckert C."/>
        </authorList>
    </citation>
    <scope>NUCLEOTIDE SEQUENCE</scope>
    <source>
        <strain evidence="2">KCTC 42731</strain>
    </source>
</reference>
<evidence type="ECO:0008006" key="4">
    <source>
        <dbReference type="Google" id="ProtNLM"/>
    </source>
</evidence>
<protein>
    <recommendedName>
        <fullName evidence="4">Prepilin-type N-terminal cleavage/methylation domain-containing protein</fullName>
    </recommendedName>
</protein>
<sequence length="157" mass="16329">MKSLSKQKGFTLIELVVVIVILGILAATAAPKFIDLTSDAKGAVVEGLEASVNSAADLTYAKALVQGQTGVTGTVNIAGVGDIDLVYGWPANDEIGRLLQVDFSNDGDFVSATTTNIWTASHKNAATATTCQVIYNLTNVNGVGIRPVIDSNITNCD</sequence>
<dbReference type="Pfam" id="PF07963">
    <property type="entry name" value="N_methyl"/>
    <property type="match status" value="1"/>
</dbReference>
<reference evidence="2" key="2">
    <citation type="submission" date="2020-09" db="EMBL/GenBank/DDBJ databases">
        <authorList>
            <person name="Sun Q."/>
            <person name="Kim S."/>
        </authorList>
    </citation>
    <scope>NUCLEOTIDE SEQUENCE</scope>
    <source>
        <strain evidence="2">KCTC 42731</strain>
    </source>
</reference>
<organism evidence="2 3">
    <name type="scientific">Thalassotalea marina</name>
    <dbReference type="NCBI Taxonomy" id="1673741"/>
    <lineage>
        <taxon>Bacteria</taxon>
        <taxon>Pseudomonadati</taxon>
        <taxon>Pseudomonadota</taxon>
        <taxon>Gammaproteobacteria</taxon>
        <taxon>Alteromonadales</taxon>
        <taxon>Colwelliaceae</taxon>
        <taxon>Thalassotalea</taxon>
    </lineage>
</organism>
<name>A0A919BCT5_9GAMM</name>
<comment type="caution">
    <text evidence="2">The sequence shown here is derived from an EMBL/GenBank/DDBJ whole genome shotgun (WGS) entry which is preliminary data.</text>
</comment>
<keyword evidence="1" id="KW-1133">Transmembrane helix</keyword>
<keyword evidence="1" id="KW-0812">Transmembrane</keyword>
<evidence type="ECO:0000256" key="1">
    <source>
        <dbReference type="SAM" id="Phobius"/>
    </source>
</evidence>
<dbReference type="InterPro" id="IPR012902">
    <property type="entry name" value="N_methyl_site"/>
</dbReference>
<dbReference type="PROSITE" id="PS00409">
    <property type="entry name" value="PROKAR_NTER_METHYL"/>
    <property type="match status" value="1"/>
</dbReference>
<proteinExistence type="predicted"/>
<dbReference type="NCBIfam" id="TIGR02532">
    <property type="entry name" value="IV_pilin_GFxxxE"/>
    <property type="match status" value="1"/>
</dbReference>
<dbReference type="InterPro" id="IPR045584">
    <property type="entry name" value="Pilin-like"/>
</dbReference>
<gene>
    <name evidence="2" type="ORF">GCM10017161_07570</name>
</gene>
<dbReference type="EMBL" id="BNCK01000002">
    <property type="protein sequence ID" value="GHF82825.1"/>
    <property type="molecule type" value="Genomic_DNA"/>
</dbReference>
<dbReference type="Proteomes" id="UP000623842">
    <property type="component" value="Unassembled WGS sequence"/>
</dbReference>
<feature type="transmembrane region" description="Helical" evidence="1">
    <location>
        <begin position="12"/>
        <end position="30"/>
    </location>
</feature>
<dbReference type="AlphaFoldDB" id="A0A919BCT5"/>
<dbReference type="Gene3D" id="3.30.700.10">
    <property type="entry name" value="Glycoprotein, Type 4 Pilin"/>
    <property type="match status" value="1"/>
</dbReference>
<keyword evidence="3" id="KW-1185">Reference proteome</keyword>